<dbReference type="Proteomes" id="UP001211065">
    <property type="component" value="Unassembled WGS sequence"/>
</dbReference>
<evidence type="ECO:0000256" key="4">
    <source>
        <dbReference type="ARBA" id="ARBA00022490"/>
    </source>
</evidence>
<reference evidence="6" key="1">
    <citation type="submission" date="2020-05" db="EMBL/GenBank/DDBJ databases">
        <title>Phylogenomic resolution of chytrid fungi.</title>
        <authorList>
            <person name="Stajich J.E."/>
            <person name="Amses K."/>
            <person name="Simmons R."/>
            <person name="Seto K."/>
            <person name="Myers J."/>
            <person name="Bonds A."/>
            <person name="Quandt C.A."/>
            <person name="Barry K."/>
            <person name="Liu P."/>
            <person name="Grigoriev I."/>
            <person name="Longcore J.E."/>
            <person name="James T.Y."/>
        </authorList>
    </citation>
    <scope>NUCLEOTIDE SEQUENCE</scope>
    <source>
        <strain evidence="6">JEL0476</strain>
    </source>
</reference>
<dbReference type="AlphaFoldDB" id="A0AAD5U264"/>
<keyword evidence="5" id="KW-0206">Cytoskeleton</keyword>
<dbReference type="PANTHER" id="PTHR46321">
    <property type="entry name" value="KIF1-BINDING PROTEIN"/>
    <property type="match status" value="1"/>
</dbReference>
<evidence type="ECO:0000256" key="3">
    <source>
        <dbReference type="ARBA" id="ARBA00016840"/>
    </source>
</evidence>
<evidence type="ECO:0000313" key="6">
    <source>
        <dbReference type="EMBL" id="KAJ3219723.1"/>
    </source>
</evidence>
<dbReference type="EMBL" id="JADGJW010000330">
    <property type="protein sequence ID" value="KAJ3219723.1"/>
    <property type="molecule type" value="Genomic_DNA"/>
</dbReference>
<dbReference type="Pfam" id="PF12309">
    <property type="entry name" value="KBP_C"/>
    <property type="match status" value="1"/>
</dbReference>
<organism evidence="6 7">
    <name type="scientific">Clydaea vesicula</name>
    <dbReference type="NCBI Taxonomy" id="447962"/>
    <lineage>
        <taxon>Eukaryota</taxon>
        <taxon>Fungi</taxon>
        <taxon>Fungi incertae sedis</taxon>
        <taxon>Chytridiomycota</taxon>
        <taxon>Chytridiomycota incertae sedis</taxon>
        <taxon>Chytridiomycetes</taxon>
        <taxon>Lobulomycetales</taxon>
        <taxon>Lobulomycetaceae</taxon>
        <taxon>Clydaea</taxon>
    </lineage>
</organism>
<protein>
    <recommendedName>
        <fullName evidence="3">KIF-binding protein</fullName>
    </recommendedName>
</protein>
<dbReference type="InterPro" id="IPR022083">
    <property type="entry name" value="KBP"/>
</dbReference>
<keyword evidence="7" id="KW-1185">Reference proteome</keyword>
<name>A0AAD5U264_9FUNG</name>
<proteinExistence type="inferred from homology"/>
<keyword evidence="4" id="KW-0963">Cytoplasm</keyword>
<evidence type="ECO:0000256" key="2">
    <source>
        <dbReference type="ARBA" id="ARBA00010305"/>
    </source>
</evidence>
<gene>
    <name evidence="6" type="ORF">HK099_004618</name>
</gene>
<comment type="caution">
    <text evidence="6">The sequence shown here is derived from an EMBL/GenBank/DDBJ whole genome shotgun (WGS) entry which is preliminary data.</text>
</comment>
<dbReference type="PANTHER" id="PTHR46321:SF1">
    <property type="entry name" value="KIF-BINDING PROTEIN"/>
    <property type="match status" value="1"/>
</dbReference>
<comment type="similarity">
    <text evidence="2">Belongs to the KIF-binding protein family.</text>
</comment>
<sequence length="584" mass="67971">METLGNSYTSFLKLKEKKSPKDQPFLYLYQASDLIDKIILNEKKILQTSNNEKEQECIVALLEYQKALVLVAVDEQSSAQSILLNCLKVLTNFSMDPRFAVPFIDINNQLAILWFDWGDHLKAKKFLLKAEESFEEFRKLDEVPYPDFLSKNVETNWNCLDETYTLTCYYLAQIFGALNLKDKSAEYCRKTLERQLDSRNLDKLTWALDSMTLSQYYTDKNAFYLAHHCLSCSEYIINKLKEDFKLCGEISETERLERTYADLNFIWAKFYLIGLKASAERYNLKPKDELDIELNKVNGDEEEVREENNPLGENLFEKLLNAPDFKKNQLKPRLPANFNDVTKNEAQKIFLQGLTCLESAKKFFVIDGFVTDHVLLCQDQSQFYQLLTTFESDPEKKIKLQKKRIDILSLILGSKLSPIHFQAQIRELQYELATCFEIICDLIVEHKLNFENFNEKHNLNSNKVSLFNDYILKAILHYSDFTNSFNLTGAVDSDDLIVIMTAKWRAARLYTRLIPIATLEGELGIIETQQKKLDWLKTSCKMFLEIKEYIKIKGTIEGFENEEILVENMIEIISSTIKEMESST</sequence>
<evidence type="ECO:0000256" key="1">
    <source>
        <dbReference type="ARBA" id="ARBA00004245"/>
    </source>
</evidence>
<comment type="subcellular location">
    <subcellularLocation>
        <location evidence="1">Cytoplasm</location>
        <location evidence="1">Cytoskeleton</location>
    </subcellularLocation>
</comment>
<evidence type="ECO:0000256" key="5">
    <source>
        <dbReference type="ARBA" id="ARBA00023212"/>
    </source>
</evidence>
<evidence type="ECO:0000313" key="7">
    <source>
        <dbReference type="Proteomes" id="UP001211065"/>
    </source>
</evidence>
<accession>A0AAD5U264</accession>
<dbReference type="GO" id="GO:0005856">
    <property type="term" value="C:cytoskeleton"/>
    <property type="evidence" value="ECO:0007669"/>
    <property type="project" value="UniProtKB-SubCell"/>
</dbReference>